<name>A0A9P0H696_NEZVI</name>
<dbReference type="InterPro" id="IPR036397">
    <property type="entry name" value="RNaseH_sf"/>
</dbReference>
<reference evidence="1" key="1">
    <citation type="submission" date="2022-01" db="EMBL/GenBank/DDBJ databases">
        <authorList>
            <person name="King R."/>
        </authorList>
    </citation>
    <scope>NUCLEOTIDE SEQUENCE</scope>
</reference>
<dbReference type="OrthoDB" id="6623529at2759"/>
<organism evidence="1 2">
    <name type="scientific">Nezara viridula</name>
    <name type="common">Southern green stink bug</name>
    <name type="synonym">Cimex viridulus</name>
    <dbReference type="NCBI Taxonomy" id="85310"/>
    <lineage>
        <taxon>Eukaryota</taxon>
        <taxon>Metazoa</taxon>
        <taxon>Ecdysozoa</taxon>
        <taxon>Arthropoda</taxon>
        <taxon>Hexapoda</taxon>
        <taxon>Insecta</taxon>
        <taxon>Pterygota</taxon>
        <taxon>Neoptera</taxon>
        <taxon>Paraneoptera</taxon>
        <taxon>Hemiptera</taxon>
        <taxon>Heteroptera</taxon>
        <taxon>Panheteroptera</taxon>
        <taxon>Pentatomomorpha</taxon>
        <taxon>Pentatomoidea</taxon>
        <taxon>Pentatomidae</taxon>
        <taxon>Pentatominae</taxon>
        <taxon>Nezara</taxon>
    </lineage>
</organism>
<evidence type="ECO:0000313" key="1">
    <source>
        <dbReference type="EMBL" id="CAH1396152.1"/>
    </source>
</evidence>
<dbReference type="Gene3D" id="3.30.420.10">
    <property type="entry name" value="Ribonuclease H-like superfamily/Ribonuclease H"/>
    <property type="match status" value="1"/>
</dbReference>
<accession>A0A9P0H696</accession>
<evidence type="ECO:0000313" key="2">
    <source>
        <dbReference type="Proteomes" id="UP001152798"/>
    </source>
</evidence>
<keyword evidence="2" id="KW-1185">Reference proteome</keyword>
<dbReference type="GO" id="GO:0003676">
    <property type="term" value="F:nucleic acid binding"/>
    <property type="evidence" value="ECO:0007669"/>
    <property type="project" value="InterPro"/>
</dbReference>
<dbReference type="Proteomes" id="UP001152798">
    <property type="component" value="Chromosome 3"/>
</dbReference>
<sequence length="186" mass="20925">MVLTPPLEVTELQQQRGWLTCTNNSVNVPEASRSQSPDCYYHKRFKEVFKQVWPTDQAAAVAAHPQSRLFVSDKRTKLIDTGAAISVFPRPRNFKSKAILTVLLGIDKKITTVYNPQANGCTERCHLSMKAHLDMDHWTLPIILIDLCSTFSEDIGASVAESTRVASFSDYLGNYFRNLLHVQNLA</sequence>
<dbReference type="EMBL" id="OV725079">
    <property type="protein sequence ID" value="CAH1396152.1"/>
    <property type="molecule type" value="Genomic_DNA"/>
</dbReference>
<dbReference type="AlphaFoldDB" id="A0A9P0H696"/>
<protein>
    <submittedName>
        <fullName evidence="1">Uncharacterized protein</fullName>
    </submittedName>
</protein>
<gene>
    <name evidence="1" type="ORF">NEZAVI_LOCUS6274</name>
</gene>
<proteinExistence type="predicted"/>